<evidence type="ECO:0000256" key="2">
    <source>
        <dbReference type="SAM" id="MobiDB-lite"/>
    </source>
</evidence>
<feature type="region of interest" description="Disordered" evidence="2">
    <location>
        <begin position="1"/>
        <end position="23"/>
    </location>
</feature>
<sequence>MMMKKGEIEKESATTDNSKKRHSLDEKLAAVLKGRAEELERLYDDGNEEFQNSRDS</sequence>
<feature type="compositionally biased region" description="Basic and acidic residues" evidence="2">
    <location>
        <begin position="1"/>
        <end position="13"/>
    </location>
</feature>
<reference evidence="3 4" key="2">
    <citation type="journal article" date="2017" name="Front. Plant Sci.">
        <title>Gene Classification and Mining of Molecular Markers Useful in Red Clover (Trifolium pratense) Breeding.</title>
        <authorList>
            <person name="Istvanek J."/>
            <person name="Dluhosova J."/>
            <person name="Dluhos P."/>
            <person name="Patkova L."/>
            <person name="Nedelnik J."/>
            <person name="Repkova J."/>
        </authorList>
    </citation>
    <scope>NUCLEOTIDE SEQUENCE [LARGE SCALE GENOMIC DNA]</scope>
    <source>
        <strain evidence="4">cv. Tatra</strain>
        <tissue evidence="3">Young leaves</tissue>
    </source>
</reference>
<evidence type="ECO:0000313" key="3">
    <source>
        <dbReference type="EMBL" id="PNX56109.1"/>
    </source>
</evidence>
<dbReference type="EMBL" id="ASHM01118363">
    <property type="protein sequence ID" value="PNX56109.1"/>
    <property type="molecule type" value="Genomic_DNA"/>
</dbReference>
<proteinExistence type="predicted"/>
<organism evidence="3 4">
    <name type="scientific">Trifolium pratense</name>
    <name type="common">Red clover</name>
    <dbReference type="NCBI Taxonomy" id="57577"/>
    <lineage>
        <taxon>Eukaryota</taxon>
        <taxon>Viridiplantae</taxon>
        <taxon>Streptophyta</taxon>
        <taxon>Embryophyta</taxon>
        <taxon>Tracheophyta</taxon>
        <taxon>Spermatophyta</taxon>
        <taxon>Magnoliopsida</taxon>
        <taxon>eudicotyledons</taxon>
        <taxon>Gunneridae</taxon>
        <taxon>Pentapetalae</taxon>
        <taxon>rosids</taxon>
        <taxon>fabids</taxon>
        <taxon>Fabales</taxon>
        <taxon>Fabaceae</taxon>
        <taxon>Papilionoideae</taxon>
        <taxon>50 kb inversion clade</taxon>
        <taxon>NPAAA clade</taxon>
        <taxon>Hologalegina</taxon>
        <taxon>IRL clade</taxon>
        <taxon>Trifolieae</taxon>
        <taxon>Trifolium</taxon>
    </lineage>
</organism>
<evidence type="ECO:0000313" key="4">
    <source>
        <dbReference type="Proteomes" id="UP000236291"/>
    </source>
</evidence>
<comment type="caution">
    <text evidence="3">The sequence shown here is derived from an EMBL/GenBank/DDBJ whole genome shotgun (WGS) entry which is preliminary data.</text>
</comment>
<name>A0A2K3JPY6_TRIPR</name>
<protein>
    <submittedName>
        <fullName evidence="3">CCP protein</fullName>
    </submittedName>
</protein>
<gene>
    <name evidence="3" type="primary">CCP</name>
    <name evidence="3" type="ORF">L195_g058047</name>
</gene>
<accession>A0A2K3JPY6</accession>
<feature type="coiled-coil region" evidence="1">
    <location>
        <begin position="29"/>
        <end position="56"/>
    </location>
</feature>
<keyword evidence="1" id="KW-0175">Coiled coil</keyword>
<reference evidence="3 4" key="1">
    <citation type="journal article" date="2014" name="Am. J. Bot.">
        <title>Genome assembly and annotation for red clover (Trifolium pratense; Fabaceae).</title>
        <authorList>
            <person name="Istvanek J."/>
            <person name="Jaros M."/>
            <person name="Krenek A."/>
            <person name="Repkova J."/>
        </authorList>
    </citation>
    <scope>NUCLEOTIDE SEQUENCE [LARGE SCALE GENOMIC DNA]</scope>
    <source>
        <strain evidence="4">cv. Tatra</strain>
        <tissue evidence="3">Young leaves</tissue>
    </source>
</reference>
<dbReference type="AlphaFoldDB" id="A0A2K3JPY6"/>
<dbReference type="Proteomes" id="UP000236291">
    <property type="component" value="Unassembled WGS sequence"/>
</dbReference>
<evidence type="ECO:0000256" key="1">
    <source>
        <dbReference type="SAM" id="Coils"/>
    </source>
</evidence>